<dbReference type="GO" id="GO:0080032">
    <property type="term" value="F:methyl jasmonate esterase activity"/>
    <property type="evidence" value="ECO:0007669"/>
    <property type="project" value="TreeGrafter"/>
</dbReference>
<keyword evidence="1" id="KW-0378">Hydrolase</keyword>
<dbReference type="Pfam" id="PF12697">
    <property type="entry name" value="Abhydrolase_6"/>
    <property type="match status" value="1"/>
</dbReference>
<evidence type="ECO:0000313" key="3">
    <source>
        <dbReference type="EMBL" id="CAI0459236.1"/>
    </source>
</evidence>
<reference evidence="3" key="1">
    <citation type="submission" date="2022-08" db="EMBL/GenBank/DDBJ databases">
        <authorList>
            <person name="Gutierrez-Valencia J."/>
        </authorList>
    </citation>
    <scope>NUCLEOTIDE SEQUENCE</scope>
</reference>
<dbReference type="GO" id="GO:0009694">
    <property type="term" value="P:jasmonic acid metabolic process"/>
    <property type="evidence" value="ECO:0007669"/>
    <property type="project" value="TreeGrafter"/>
</dbReference>
<evidence type="ECO:0000256" key="1">
    <source>
        <dbReference type="ARBA" id="ARBA00022801"/>
    </source>
</evidence>
<dbReference type="FunFam" id="3.40.50.1820:FF:000025">
    <property type="entry name" value="putative methylesterase 11, chloroplastic"/>
    <property type="match status" value="1"/>
</dbReference>
<keyword evidence="4" id="KW-1185">Reference proteome</keyword>
<evidence type="ECO:0000259" key="2">
    <source>
        <dbReference type="Pfam" id="PF12697"/>
    </source>
</evidence>
<proteinExistence type="predicted"/>
<dbReference type="PANTHER" id="PTHR10992">
    <property type="entry name" value="METHYLESTERASE FAMILY MEMBER"/>
    <property type="match status" value="1"/>
</dbReference>
<name>A0AAV0NLJ9_9ROSI</name>
<dbReference type="GO" id="GO:0080031">
    <property type="term" value="F:methyl salicylate esterase activity"/>
    <property type="evidence" value="ECO:0007669"/>
    <property type="project" value="TreeGrafter"/>
</dbReference>
<dbReference type="GO" id="GO:0009696">
    <property type="term" value="P:salicylic acid metabolic process"/>
    <property type="evidence" value="ECO:0007669"/>
    <property type="project" value="TreeGrafter"/>
</dbReference>
<dbReference type="InterPro" id="IPR045889">
    <property type="entry name" value="MES/HNL"/>
</dbReference>
<dbReference type="GO" id="GO:0080030">
    <property type="term" value="F:methyl indole-3-acetate esterase activity"/>
    <property type="evidence" value="ECO:0007669"/>
    <property type="project" value="TreeGrafter"/>
</dbReference>
<dbReference type="Gene3D" id="3.40.50.1820">
    <property type="entry name" value="alpha/beta hydrolase"/>
    <property type="match status" value="1"/>
</dbReference>
<organism evidence="3 4">
    <name type="scientific">Linum tenue</name>
    <dbReference type="NCBI Taxonomy" id="586396"/>
    <lineage>
        <taxon>Eukaryota</taxon>
        <taxon>Viridiplantae</taxon>
        <taxon>Streptophyta</taxon>
        <taxon>Embryophyta</taxon>
        <taxon>Tracheophyta</taxon>
        <taxon>Spermatophyta</taxon>
        <taxon>Magnoliopsida</taxon>
        <taxon>eudicotyledons</taxon>
        <taxon>Gunneridae</taxon>
        <taxon>Pentapetalae</taxon>
        <taxon>rosids</taxon>
        <taxon>fabids</taxon>
        <taxon>Malpighiales</taxon>
        <taxon>Linaceae</taxon>
        <taxon>Linum</taxon>
    </lineage>
</organism>
<dbReference type="AlphaFoldDB" id="A0AAV0NLJ9"/>
<dbReference type="SUPFAM" id="SSF53474">
    <property type="entry name" value="alpha/beta-Hydrolases"/>
    <property type="match status" value="1"/>
</dbReference>
<comment type="caution">
    <text evidence="3">The sequence shown here is derived from an EMBL/GenBank/DDBJ whole genome shotgun (WGS) entry which is preliminary data.</text>
</comment>
<dbReference type="InterPro" id="IPR000073">
    <property type="entry name" value="AB_hydrolase_1"/>
</dbReference>
<dbReference type="Proteomes" id="UP001154282">
    <property type="component" value="Unassembled WGS sequence"/>
</dbReference>
<protein>
    <recommendedName>
        <fullName evidence="2">AB hydrolase-1 domain-containing protein</fullName>
    </recommendedName>
</protein>
<dbReference type="InterPro" id="IPR029058">
    <property type="entry name" value="AB_hydrolase_fold"/>
</dbReference>
<dbReference type="EMBL" id="CAMGYJ010000008">
    <property type="protein sequence ID" value="CAI0459236.1"/>
    <property type="molecule type" value="Genomic_DNA"/>
</dbReference>
<sequence>MGSSEGTPSTAAGSGISTNTCWAPAESAHHFVLVHGIGHGSWCWYRIRTLLESSGHRVSCVDLASAGVDRTDANTLESFGEYNRPLIDLMASLPENEQVVVVGHSAGGLSVTEASHKFPNKIRVAVYLAATMLRLGFCTDRDVLDSLNHQLLQIIINIVLVQGTPDLSSYGENAYELGFGKGTNNPPTSAKVATHLLREVVYNTSPPEDCTLAAMLLKPGPIMALQSARFDDDHEAAEGVERVYIKTMQDNVVKPEQQDAMIKRWPPSKVYALDCDHSPFFSSPFLLSGLLLNIAAAAAAAAAGSSN</sequence>
<accession>A0AAV0NLJ9</accession>
<feature type="domain" description="AB hydrolase-1" evidence="2">
    <location>
        <begin position="31"/>
        <end position="284"/>
    </location>
</feature>
<evidence type="ECO:0000313" key="4">
    <source>
        <dbReference type="Proteomes" id="UP001154282"/>
    </source>
</evidence>
<dbReference type="PANTHER" id="PTHR10992:SF1032">
    <property type="entry name" value="METHYLESTERASE 17"/>
    <property type="match status" value="1"/>
</dbReference>
<gene>
    <name evidence="3" type="ORF">LITE_LOCUS33912</name>
</gene>